<dbReference type="EMBL" id="CP040818">
    <property type="protein sequence ID" value="QDL90647.1"/>
    <property type="molecule type" value="Genomic_DNA"/>
</dbReference>
<dbReference type="KEGG" id="ppru:FDP22_01905"/>
<evidence type="ECO:0000256" key="1">
    <source>
        <dbReference type="ARBA" id="ARBA00022801"/>
    </source>
</evidence>
<dbReference type="SUPFAM" id="SSF55031">
    <property type="entry name" value="Bacterial exopeptidase dimerisation domain"/>
    <property type="match status" value="1"/>
</dbReference>
<feature type="binding site" evidence="2">
    <location>
        <position position="136"/>
    </location>
    <ligand>
        <name>Mn(2+)</name>
        <dbReference type="ChEBI" id="CHEBI:29035"/>
        <label>2</label>
    </ligand>
</feature>
<dbReference type="FunFam" id="3.30.70.360:FF:000001">
    <property type="entry name" value="N-acetyldiaminopimelate deacetylase"/>
    <property type="match status" value="1"/>
</dbReference>
<dbReference type="InterPro" id="IPR036264">
    <property type="entry name" value="Bact_exopeptidase_dim_dom"/>
</dbReference>
<dbReference type="Pfam" id="PF07687">
    <property type="entry name" value="M20_dimer"/>
    <property type="match status" value="1"/>
</dbReference>
<evidence type="ECO:0000259" key="3">
    <source>
        <dbReference type="Pfam" id="PF07687"/>
    </source>
</evidence>
<dbReference type="InterPro" id="IPR002933">
    <property type="entry name" value="Peptidase_M20"/>
</dbReference>
<gene>
    <name evidence="4" type="ORF">FDP22_01905</name>
</gene>
<dbReference type="CDD" id="cd05666">
    <property type="entry name" value="M20_Acy1-like"/>
    <property type="match status" value="1"/>
</dbReference>
<feature type="domain" description="Peptidase M20 dimerisation" evidence="3">
    <location>
        <begin position="186"/>
        <end position="278"/>
    </location>
</feature>
<dbReference type="AlphaFoldDB" id="A0A5B8FG36"/>
<dbReference type="InterPro" id="IPR011650">
    <property type="entry name" value="Peptidase_M20_dimer"/>
</dbReference>
<name>A0A5B8FG36_9RHOB</name>
<protein>
    <submittedName>
        <fullName evidence="4">Amidohydrolase</fullName>
    </submittedName>
</protein>
<comment type="cofactor">
    <cofactor evidence="2">
        <name>Mn(2+)</name>
        <dbReference type="ChEBI" id="CHEBI:29035"/>
    </cofactor>
    <text evidence="2">The Mn(2+) ion enhances activity.</text>
</comment>
<dbReference type="PANTHER" id="PTHR11014:SF63">
    <property type="entry name" value="METALLOPEPTIDASE, PUTATIVE (AFU_ORTHOLOGUE AFUA_6G09600)-RELATED"/>
    <property type="match status" value="1"/>
</dbReference>
<dbReference type="OrthoDB" id="9777385at2"/>
<keyword evidence="2" id="KW-0479">Metal-binding</keyword>
<accession>A0A5B8FG36</accession>
<dbReference type="Pfam" id="PF01546">
    <property type="entry name" value="Peptidase_M20"/>
    <property type="match status" value="1"/>
</dbReference>
<proteinExistence type="predicted"/>
<feature type="binding site" evidence="2">
    <location>
        <position position="101"/>
    </location>
    <ligand>
        <name>Mn(2+)</name>
        <dbReference type="ChEBI" id="CHEBI:29035"/>
        <label>2</label>
    </ligand>
</feature>
<dbReference type="RefSeq" id="WP_138576715.1">
    <property type="nucleotide sequence ID" value="NZ_CP040818.1"/>
</dbReference>
<dbReference type="Proteomes" id="UP000305888">
    <property type="component" value="Chromosome"/>
</dbReference>
<dbReference type="PIRSF" id="PIRSF005962">
    <property type="entry name" value="Pept_M20D_amidohydro"/>
    <property type="match status" value="1"/>
</dbReference>
<reference evidence="4 5" key="1">
    <citation type="submission" date="2019-06" db="EMBL/GenBank/DDBJ databases">
        <title>Genome sequence of Rhodobacteraceae bacterium D4M1.</title>
        <authorList>
            <person name="Cao J."/>
        </authorList>
    </citation>
    <scope>NUCLEOTIDE SEQUENCE [LARGE SCALE GENOMIC DNA]</scope>
    <source>
        <strain evidence="4 5">D4M1</strain>
    </source>
</reference>
<feature type="binding site" evidence="2">
    <location>
        <position position="360"/>
    </location>
    <ligand>
        <name>Mn(2+)</name>
        <dbReference type="ChEBI" id="CHEBI:29035"/>
        <label>2</label>
    </ligand>
</feature>
<sequence>MTVSAALRNDFPDLTAIRRRLHAMPELGLEETRTSAFVAGALEEMGYEVHRGLARTGVVATLTVGSSGRRLGLRADIDALPITEETGLDWASQTPGIMHACGHDGHTTMLLGAARRLAERRNFDGTLTLIFQPAEENHGGARIMIEEGLFERFPCDAVFGLHNDPAMPFGQVALREGPIMAAVDECTITVQGRGGHGAQPEDTADPVVAGAAIVMALQSIVSRNLHPLSPAVVTVGAFNGGRASNVIPDRVELALSIRSFEPEVRDLLEARVRDIARLQAETYGCRALVDYTRGYDPTVNHAAETAFVRDLATRLAGPEKVVEMERPLMGSEDFGYMLTERPGAYFFLGTARTPNDPSLHHPAYDFNDDILPVGAALWTELAETWLAPRR</sequence>
<evidence type="ECO:0000313" key="5">
    <source>
        <dbReference type="Proteomes" id="UP000305888"/>
    </source>
</evidence>
<evidence type="ECO:0000313" key="4">
    <source>
        <dbReference type="EMBL" id="QDL90647.1"/>
    </source>
</evidence>
<dbReference type="GO" id="GO:0019877">
    <property type="term" value="P:diaminopimelate biosynthetic process"/>
    <property type="evidence" value="ECO:0007669"/>
    <property type="project" value="UniProtKB-ARBA"/>
</dbReference>
<feature type="binding site" evidence="2">
    <location>
        <position position="162"/>
    </location>
    <ligand>
        <name>Mn(2+)</name>
        <dbReference type="ChEBI" id="CHEBI:29035"/>
        <label>2</label>
    </ligand>
</feature>
<dbReference type="GO" id="GO:0046872">
    <property type="term" value="F:metal ion binding"/>
    <property type="evidence" value="ECO:0007669"/>
    <property type="project" value="UniProtKB-KW"/>
</dbReference>
<keyword evidence="1 4" id="KW-0378">Hydrolase</keyword>
<dbReference type="InterPro" id="IPR017439">
    <property type="entry name" value="Amidohydrolase"/>
</dbReference>
<evidence type="ECO:0000256" key="2">
    <source>
        <dbReference type="PIRSR" id="PIRSR005962-1"/>
    </source>
</evidence>
<dbReference type="SUPFAM" id="SSF53187">
    <property type="entry name" value="Zn-dependent exopeptidases"/>
    <property type="match status" value="1"/>
</dbReference>
<dbReference type="Gene3D" id="3.30.70.360">
    <property type="match status" value="1"/>
</dbReference>
<feature type="binding site" evidence="2">
    <location>
        <position position="103"/>
    </location>
    <ligand>
        <name>Mn(2+)</name>
        <dbReference type="ChEBI" id="CHEBI:29035"/>
        <label>2</label>
    </ligand>
</feature>
<dbReference type="Gene3D" id="3.40.630.10">
    <property type="entry name" value="Zn peptidases"/>
    <property type="match status" value="1"/>
</dbReference>
<keyword evidence="5" id="KW-1185">Reference proteome</keyword>
<dbReference type="NCBIfam" id="TIGR01891">
    <property type="entry name" value="amidohydrolases"/>
    <property type="match status" value="1"/>
</dbReference>
<keyword evidence="2" id="KW-0464">Manganese</keyword>
<dbReference type="GO" id="GO:0050118">
    <property type="term" value="F:N-acetyldiaminopimelate deacetylase activity"/>
    <property type="evidence" value="ECO:0007669"/>
    <property type="project" value="UniProtKB-ARBA"/>
</dbReference>
<organism evidence="4 5">
    <name type="scientific">Paroceanicella profunda</name>
    <dbReference type="NCBI Taxonomy" id="2579971"/>
    <lineage>
        <taxon>Bacteria</taxon>
        <taxon>Pseudomonadati</taxon>
        <taxon>Pseudomonadota</taxon>
        <taxon>Alphaproteobacteria</taxon>
        <taxon>Rhodobacterales</taxon>
        <taxon>Paracoccaceae</taxon>
        <taxon>Paroceanicella</taxon>
    </lineage>
</organism>
<dbReference type="PANTHER" id="PTHR11014">
    <property type="entry name" value="PEPTIDASE M20 FAMILY MEMBER"/>
    <property type="match status" value="1"/>
</dbReference>